<evidence type="ECO:0000256" key="2">
    <source>
        <dbReference type="ARBA" id="ARBA00005346"/>
    </source>
</evidence>
<dbReference type="InterPro" id="IPR003918">
    <property type="entry name" value="NADH_UbQ_OxRdtase"/>
</dbReference>
<dbReference type="Pfam" id="PF00361">
    <property type="entry name" value="Proton_antipo_M"/>
    <property type="match status" value="1"/>
</dbReference>
<keyword evidence="4 7" id="KW-0812">Transmembrane</keyword>
<sequence>MIKMQLIFPVLVPMIAAIAMVLFRMDEKKANTAAVIGALIHVFASVLLMVTIFDVKAMALWVGNWPAPAGICLVADYLSAVMVLITSVIHTAVIIYARKDIGSSQIKAGFYPFMQLLTAAVCGAFLTGDLFNLYVWFEVMLMASFGIMIMGHSSGRMAGAVKYVTMNLLSTMFLITAIGLIYGLTGTLNMADLSEKMALVENAALVNSVALLLITALGIKSALFPLFFWLPASYHILPVSVSAFFAGMLTKVGVYALIRMFTLVFVGDTVITHTTLMVLAVLTMVSGVVAAASQTEIRRILSFHIISQVGYMVLGLSLFTPLALAGTLIYLVHHIIVKTNLFLVSGLIRKAAGSFDLNHIGSLYKTRGLLSVGFFIPAFSLAGFPPLSGFWAKLLIVYACLESRHYILGAVAAVVGLMTLFSMTKIWSEAFWKPLPGDQATPFELKPLSAWMMSPVLGLALITILTGLFMEPVYRFAVVVGEQLMNPMPYIQAVKGGG</sequence>
<dbReference type="InterPro" id="IPR050586">
    <property type="entry name" value="CPA3_Na-H_Antiporter_D"/>
</dbReference>
<dbReference type="EMBL" id="FO203503">
    <property type="protein sequence ID" value="CCK78380.1"/>
    <property type="molecule type" value="Genomic_DNA"/>
</dbReference>
<evidence type="ECO:0000256" key="3">
    <source>
        <dbReference type="ARBA" id="ARBA00022475"/>
    </source>
</evidence>
<keyword evidence="11" id="KW-1185">Reference proteome</keyword>
<dbReference type="PRINTS" id="PR01437">
    <property type="entry name" value="NUOXDRDTASE4"/>
</dbReference>
<keyword evidence="6 8" id="KW-0472">Membrane</keyword>
<evidence type="ECO:0000256" key="6">
    <source>
        <dbReference type="ARBA" id="ARBA00023136"/>
    </source>
</evidence>
<comment type="subcellular location">
    <subcellularLocation>
        <location evidence="1">Cell membrane</location>
        <topology evidence="1">Multi-pass membrane protein</topology>
    </subcellularLocation>
    <subcellularLocation>
        <location evidence="7">Membrane</location>
        <topology evidence="7">Multi-pass membrane protein</topology>
    </subcellularLocation>
</comment>
<dbReference type="PATRIC" id="fig|651182.5.peg.260"/>
<dbReference type="HOGENOM" id="CLU_007100_9_2_7"/>
<feature type="transmembrane region" description="Helical" evidence="8">
    <location>
        <begin position="6"/>
        <end position="23"/>
    </location>
</feature>
<evidence type="ECO:0000256" key="8">
    <source>
        <dbReference type="SAM" id="Phobius"/>
    </source>
</evidence>
<evidence type="ECO:0000256" key="7">
    <source>
        <dbReference type="RuleBase" id="RU000320"/>
    </source>
</evidence>
<accession>K0NCI2</accession>
<dbReference type="GO" id="GO:0005886">
    <property type="term" value="C:plasma membrane"/>
    <property type="evidence" value="ECO:0007669"/>
    <property type="project" value="UniProtKB-SubCell"/>
</dbReference>
<dbReference type="PANTHER" id="PTHR42703:SF1">
    <property type="entry name" value="NA(+)_H(+) ANTIPORTER SUBUNIT D1"/>
    <property type="match status" value="1"/>
</dbReference>
<gene>
    <name evidence="10" type="primary">mrpD</name>
    <name evidence="10" type="ordered locus">TOL2_C02100</name>
</gene>
<dbReference type="AlphaFoldDB" id="K0NCI2"/>
<feature type="transmembrane region" description="Helical" evidence="8">
    <location>
        <begin position="374"/>
        <end position="399"/>
    </location>
</feature>
<dbReference type="GO" id="GO:0042773">
    <property type="term" value="P:ATP synthesis coupled electron transport"/>
    <property type="evidence" value="ECO:0007669"/>
    <property type="project" value="InterPro"/>
</dbReference>
<dbReference type="Proteomes" id="UP000007347">
    <property type="component" value="Chromosome"/>
</dbReference>
<protein>
    <submittedName>
        <fullName evidence="10">MrpD: Na(+)/H(+) antiporter, subunit D (Multiple resistance and pH homeostasis protein D)</fullName>
    </submittedName>
</protein>
<feature type="transmembrane region" description="Helical" evidence="8">
    <location>
        <begin position="35"/>
        <end position="57"/>
    </location>
</feature>
<feature type="transmembrane region" description="Helical" evidence="8">
    <location>
        <begin position="109"/>
        <end position="127"/>
    </location>
</feature>
<proteinExistence type="inferred from homology"/>
<dbReference type="KEGG" id="dto:TOL2_C02100"/>
<evidence type="ECO:0000313" key="11">
    <source>
        <dbReference type="Proteomes" id="UP000007347"/>
    </source>
</evidence>
<organism evidence="10 11">
    <name type="scientific">Desulfobacula toluolica (strain DSM 7467 / Tol2)</name>
    <dbReference type="NCBI Taxonomy" id="651182"/>
    <lineage>
        <taxon>Bacteria</taxon>
        <taxon>Pseudomonadati</taxon>
        <taxon>Thermodesulfobacteriota</taxon>
        <taxon>Desulfobacteria</taxon>
        <taxon>Desulfobacterales</taxon>
        <taxon>Desulfobacteraceae</taxon>
        <taxon>Desulfobacula</taxon>
    </lineage>
</organism>
<feature type="transmembrane region" description="Helical" evidence="8">
    <location>
        <begin position="163"/>
        <end position="184"/>
    </location>
</feature>
<feature type="transmembrane region" description="Helical" evidence="8">
    <location>
        <begin position="133"/>
        <end position="151"/>
    </location>
</feature>
<dbReference type="GO" id="GO:0008137">
    <property type="term" value="F:NADH dehydrogenase (ubiquinone) activity"/>
    <property type="evidence" value="ECO:0007669"/>
    <property type="project" value="InterPro"/>
</dbReference>
<feature type="transmembrane region" description="Helical" evidence="8">
    <location>
        <begin position="406"/>
        <end position="428"/>
    </location>
</feature>
<keyword evidence="5 8" id="KW-1133">Transmembrane helix</keyword>
<evidence type="ECO:0000256" key="4">
    <source>
        <dbReference type="ARBA" id="ARBA00022692"/>
    </source>
</evidence>
<feature type="transmembrane region" description="Helical" evidence="8">
    <location>
        <begin position="270"/>
        <end position="292"/>
    </location>
</feature>
<feature type="domain" description="NADH:quinone oxidoreductase/Mrp antiporter transmembrane" evidence="9">
    <location>
        <begin position="128"/>
        <end position="415"/>
    </location>
</feature>
<comment type="similarity">
    <text evidence="2">Belongs to the CPA3 antiporters (TC 2.A.63) subunit D family.</text>
</comment>
<feature type="transmembrane region" description="Helical" evidence="8">
    <location>
        <begin position="448"/>
        <end position="469"/>
    </location>
</feature>
<feature type="transmembrane region" description="Helical" evidence="8">
    <location>
        <begin position="204"/>
        <end position="229"/>
    </location>
</feature>
<dbReference type="STRING" id="651182.TOL2_C02100"/>
<dbReference type="PANTHER" id="PTHR42703">
    <property type="entry name" value="NADH DEHYDROGENASE"/>
    <property type="match status" value="1"/>
</dbReference>
<feature type="transmembrane region" description="Helical" evidence="8">
    <location>
        <begin position="77"/>
        <end position="97"/>
    </location>
</feature>
<evidence type="ECO:0000259" key="9">
    <source>
        <dbReference type="Pfam" id="PF00361"/>
    </source>
</evidence>
<feature type="transmembrane region" description="Helical" evidence="8">
    <location>
        <begin position="236"/>
        <end position="258"/>
    </location>
</feature>
<name>K0NCI2_DESTT</name>
<dbReference type="InterPro" id="IPR001750">
    <property type="entry name" value="ND/Mrp_TM"/>
</dbReference>
<evidence type="ECO:0000256" key="5">
    <source>
        <dbReference type="ARBA" id="ARBA00022989"/>
    </source>
</evidence>
<reference evidence="10 11" key="1">
    <citation type="journal article" date="2013" name="Environ. Microbiol.">
        <title>Complete genome, catabolic sub-proteomes and key-metabolites of Desulfobacula toluolica Tol2, a marine, aromatic compound-degrading, sulfate-reducing bacterium.</title>
        <authorList>
            <person name="Wohlbrand L."/>
            <person name="Jacob J.H."/>
            <person name="Kube M."/>
            <person name="Mussmann M."/>
            <person name="Jarling R."/>
            <person name="Beck A."/>
            <person name="Amann R."/>
            <person name="Wilkes H."/>
            <person name="Reinhardt R."/>
            <person name="Rabus R."/>
        </authorList>
    </citation>
    <scope>NUCLEOTIDE SEQUENCE [LARGE SCALE GENOMIC DNA]</scope>
    <source>
        <strain evidence="11">DSM 7467 / Tol2</strain>
    </source>
</reference>
<evidence type="ECO:0000256" key="1">
    <source>
        <dbReference type="ARBA" id="ARBA00004651"/>
    </source>
</evidence>
<feature type="transmembrane region" description="Helical" evidence="8">
    <location>
        <begin position="313"/>
        <end position="336"/>
    </location>
</feature>
<keyword evidence="3" id="KW-1003">Cell membrane</keyword>
<evidence type="ECO:0000313" key="10">
    <source>
        <dbReference type="EMBL" id="CCK78380.1"/>
    </source>
</evidence>